<dbReference type="Proteomes" id="UP001279734">
    <property type="component" value="Unassembled WGS sequence"/>
</dbReference>
<evidence type="ECO:0000259" key="11">
    <source>
        <dbReference type="PROSITE" id="PS51745"/>
    </source>
</evidence>
<keyword evidence="5 9" id="KW-0804">Transcription</keyword>
<dbReference type="GO" id="GO:0009734">
    <property type="term" value="P:auxin-activated signaling pathway"/>
    <property type="evidence" value="ECO:0007669"/>
    <property type="project" value="UniProtKB-UniRule"/>
</dbReference>
<feature type="compositionally biased region" description="Basic and acidic residues" evidence="10">
    <location>
        <begin position="30"/>
        <end position="57"/>
    </location>
</feature>
<gene>
    <name evidence="12" type="ORF">Nepgr_023995</name>
</gene>
<dbReference type="EMBL" id="BSYO01000024">
    <property type="protein sequence ID" value="GMH22152.1"/>
    <property type="molecule type" value="Genomic_DNA"/>
</dbReference>
<dbReference type="Gene3D" id="3.10.20.90">
    <property type="entry name" value="Phosphatidylinositol 3-kinase Catalytic Subunit, Chain A, domain 1"/>
    <property type="match status" value="1"/>
</dbReference>
<keyword evidence="3 9" id="KW-0678">Repressor</keyword>
<dbReference type="InterPro" id="IPR003311">
    <property type="entry name" value="AUX_IAA"/>
</dbReference>
<feature type="region of interest" description="Disordered" evidence="10">
    <location>
        <begin position="30"/>
        <end position="58"/>
    </location>
</feature>
<proteinExistence type="inferred from homology"/>
<evidence type="ECO:0000313" key="13">
    <source>
        <dbReference type="Proteomes" id="UP001279734"/>
    </source>
</evidence>
<dbReference type="SUPFAM" id="SSF54277">
    <property type="entry name" value="CAD &amp; PB1 domains"/>
    <property type="match status" value="1"/>
</dbReference>
<keyword evidence="7 9" id="KW-0927">Auxin signaling pathway</keyword>
<dbReference type="InterPro" id="IPR033389">
    <property type="entry name" value="AUX/IAA_dom"/>
</dbReference>
<feature type="domain" description="PB1" evidence="11">
    <location>
        <begin position="205"/>
        <end position="309"/>
    </location>
</feature>
<dbReference type="Pfam" id="PF02309">
    <property type="entry name" value="AUX_IAA"/>
    <property type="match status" value="1"/>
</dbReference>
<dbReference type="PANTHER" id="PTHR31734">
    <property type="entry name" value="AUXIN-RESPONSIVE PROTEIN IAA17"/>
    <property type="match status" value="1"/>
</dbReference>
<dbReference type="PROSITE" id="PS51745">
    <property type="entry name" value="PB1"/>
    <property type="match status" value="1"/>
</dbReference>
<dbReference type="InterPro" id="IPR053793">
    <property type="entry name" value="PB1-like"/>
</dbReference>
<dbReference type="GO" id="GO:0006355">
    <property type="term" value="P:regulation of DNA-templated transcription"/>
    <property type="evidence" value="ECO:0007669"/>
    <property type="project" value="InterPro"/>
</dbReference>
<dbReference type="PANTHER" id="PTHR31734:SF2">
    <property type="entry name" value="AUXIN-RESPONSIVE PROTEIN IAA26"/>
    <property type="match status" value="1"/>
</dbReference>
<evidence type="ECO:0000256" key="8">
    <source>
        <dbReference type="ARBA" id="ARBA00025283"/>
    </source>
</evidence>
<evidence type="ECO:0000256" key="7">
    <source>
        <dbReference type="ARBA" id="ARBA00023294"/>
    </source>
</evidence>
<comment type="caution">
    <text evidence="12">The sequence shown here is derived from an EMBL/GenBank/DDBJ whole genome shotgun (WGS) entry which is preliminary data.</text>
</comment>
<evidence type="ECO:0000256" key="2">
    <source>
        <dbReference type="ARBA" id="ARBA00006728"/>
    </source>
</evidence>
<comment type="subunit">
    <text evidence="9">Homodimers and heterodimers.</text>
</comment>
<evidence type="ECO:0000256" key="10">
    <source>
        <dbReference type="SAM" id="MobiDB-lite"/>
    </source>
</evidence>
<evidence type="ECO:0000313" key="12">
    <source>
        <dbReference type="EMBL" id="GMH22152.1"/>
    </source>
</evidence>
<comment type="function">
    <text evidence="8">Aux/IAA proteins are short-lived transcriptional factors that function as repressors of early auxin response genes at low auxin concentrations. Repression is thought to result from the interaction with auxin response factors (ARFs), proteins that bind to the auxin-responsive promoter element (AuxRE). Formation of heterodimers with ARF proteins may alter their ability to modulate early auxin response genes expression.</text>
</comment>
<sequence length="373" mass="41157">MEEPSKKEELCPNLLDLIPKDIECVFNIDGDKQRSHGSSDEKKLELRLSPPGDDHRWSTIHNPKIQRDESLPSLWYHYSTTQSNFSNQHQQKQQPPPPKFSFLQYQKGPAVAMESSQPCSRRMVDLRNAEKKAFAINPANNTAAANSSQKRAAAAAPPVVGWPPIRSFRKNIASSCSLGKSSLGPQCTITSEIANGKPGKNLRKGLLVKINMEAVPIGRKIDLNAYDNYERLSAAIDELFRGLLAAQRDSSAGGNKEKPEEKTVITGLCDGSGEYTLVYEDHEGDRMLVGDVPWHMFVPNVKRLRVLKTSKLFTLNLDVVKVRSRVGLYDPLKIFSVGGLLTGDVSLFQKILAALITGAIAITIANPTDLVKV</sequence>
<evidence type="ECO:0000256" key="6">
    <source>
        <dbReference type="ARBA" id="ARBA00023242"/>
    </source>
</evidence>
<accession>A0AAD3XY76</accession>
<name>A0AAD3XY76_NEPGR</name>
<evidence type="ECO:0000256" key="9">
    <source>
        <dbReference type="RuleBase" id="RU004549"/>
    </source>
</evidence>
<comment type="similarity">
    <text evidence="2 9">Belongs to the Aux/IAA family.</text>
</comment>
<evidence type="ECO:0000256" key="4">
    <source>
        <dbReference type="ARBA" id="ARBA00023015"/>
    </source>
</evidence>
<protein>
    <recommendedName>
        <fullName evidence="9">Auxin-responsive protein</fullName>
    </recommendedName>
</protein>
<organism evidence="12 13">
    <name type="scientific">Nepenthes gracilis</name>
    <name type="common">Slender pitcher plant</name>
    <dbReference type="NCBI Taxonomy" id="150966"/>
    <lineage>
        <taxon>Eukaryota</taxon>
        <taxon>Viridiplantae</taxon>
        <taxon>Streptophyta</taxon>
        <taxon>Embryophyta</taxon>
        <taxon>Tracheophyta</taxon>
        <taxon>Spermatophyta</taxon>
        <taxon>Magnoliopsida</taxon>
        <taxon>eudicotyledons</taxon>
        <taxon>Gunneridae</taxon>
        <taxon>Pentapetalae</taxon>
        <taxon>Caryophyllales</taxon>
        <taxon>Nepenthaceae</taxon>
        <taxon>Nepenthes</taxon>
    </lineage>
</organism>
<keyword evidence="6 9" id="KW-0539">Nucleus</keyword>
<dbReference type="GO" id="GO:0005634">
    <property type="term" value="C:nucleus"/>
    <property type="evidence" value="ECO:0007669"/>
    <property type="project" value="UniProtKB-SubCell"/>
</dbReference>
<comment type="subcellular location">
    <subcellularLocation>
        <location evidence="1 9">Nucleus</location>
    </subcellularLocation>
</comment>
<reference evidence="12" key="1">
    <citation type="submission" date="2023-05" db="EMBL/GenBank/DDBJ databases">
        <title>Nepenthes gracilis genome sequencing.</title>
        <authorList>
            <person name="Fukushima K."/>
        </authorList>
    </citation>
    <scope>NUCLEOTIDE SEQUENCE</scope>
    <source>
        <strain evidence="12">SING2019-196</strain>
    </source>
</reference>
<evidence type="ECO:0000256" key="5">
    <source>
        <dbReference type="ARBA" id="ARBA00023163"/>
    </source>
</evidence>
<dbReference type="FunFam" id="3.10.20.90:FF:000225">
    <property type="entry name" value="Auxin-responsive protein"/>
    <property type="match status" value="1"/>
</dbReference>
<dbReference type="AlphaFoldDB" id="A0AAD3XY76"/>
<evidence type="ECO:0000256" key="1">
    <source>
        <dbReference type="ARBA" id="ARBA00004123"/>
    </source>
</evidence>
<evidence type="ECO:0000256" key="3">
    <source>
        <dbReference type="ARBA" id="ARBA00022491"/>
    </source>
</evidence>
<keyword evidence="13" id="KW-1185">Reference proteome</keyword>
<keyword evidence="4 9" id="KW-0805">Transcription regulation</keyword>